<protein>
    <recommendedName>
        <fullName evidence="8">Annexin</fullName>
    </recommendedName>
</protein>
<keyword evidence="7" id="KW-1185">Reference proteome</keyword>
<keyword evidence="4" id="KW-0041">Annexin</keyword>
<dbReference type="GO" id="GO:0005544">
    <property type="term" value="F:calcium-dependent phospholipid binding"/>
    <property type="evidence" value="ECO:0007669"/>
    <property type="project" value="UniProtKB-KW"/>
</dbReference>
<dbReference type="GO" id="GO:0001786">
    <property type="term" value="F:phosphatidylserine binding"/>
    <property type="evidence" value="ECO:0007669"/>
    <property type="project" value="TreeGrafter"/>
</dbReference>
<dbReference type="GO" id="GO:0012506">
    <property type="term" value="C:vesicle membrane"/>
    <property type="evidence" value="ECO:0007669"/>
    <property type="project" value="TreeGrafter"/>
</dbReference>
<gene>
    <name evidence="6" type="ORF">CYNAS_LOCUS10643</name>
</gene>
<dbReference type="GO" id="GO:0005634">
    <property type="term" value="C:nucleus"/>
    <property type="evidence" value="ECO:0007669"/>
    <property type="project" value="TreeGrafter"/>
</dbReference>
<keyword evidence="3" id="KW-0106">Calcium</keyword>
<accession>A0AA36GUM3</accession>
<evidence type="ECO:0000313" key="6">
    <source>
        <dbReference type="EMBL" id="CAJ0598660.1"/>
    </source>
</evidence>
<evidence type="ECO:0008006" key="8">
    <source>
        <dbReference type="Google" id="ProtNLM"/>
    </source>
</evidence>
<dbReference type="Proteomes" id="UP001176961">
    <property type="component" value="Unassembled WGS sequence"/>
</dbReference>
<evidence type="ECO:0000256" key="3">
    <source>
        <dbReference type="ARBA" id="ARBA00022837"/>
    </source>
</evidence>
<dbReference type="InterPro" id="IPR001464">
    <property type="entry name" value="Annexin"/>
</dbReference>
<dbReference type="AlphaFoldDB" id="A0AA36GUM3"/>
<reference evidence="6" key="1">
    <citation type="submission" date="2023-07" db="EMBL/GenBank/DDBJ databases">
        <authorList>
            <consortium name="CYATHOMIX"/>
        </authorList>
    </citation>
    <scope>NUCLEOTIDE SEQUENCE</scope>
    <source>
        <strain evidence="6">N/A</strain>
    </source>
</reference>
<evidence type="ECO:0000256" key="2">
    <source>
        <dbReference type="ARBA" id="ARBA00022737"/>
    </source>
</evidence>
<dbReference type="Gene3D" id="1.10.220.10">
    <property type="entry name" value="Annexin"/>
    <property type="match status" value="4"/>
</dbReference>
<comment type="similarity">
    <text evidence="1">Belongs to the annexin family.</text>
</comment>
<dbReference type="SUPFAM" id="SSF47874">
    <property type="entry name" value="Annexin"/>
    <property type="match status" value="1"/>
</dbReference>
<keyword evidence="2" id="KW-0677">Repeat</keyword>
<dbReference type="PROSITE" id="PS51897">
    <property type="entry name" value="ANNEXIN_2"/>
    <property type="match status" value="3"/>
</dbReference>
<evidence type="ECO:0000256" key="1">
    <source>
        <dbReference type="ARBA" id="ARBA00007831"/>
    </source>
</evidence>
<dbReference type="SMART" id="SM00335">
    <property type="entry name" value="ANX"/>
    <property type="match status" value="4"/>
</dbReference>
<dbReference type="Pfam" id="PF00191">
    <property type="entry name" value="Annexin"/>
    <property type="match status" value="4"/>
</dbReference>
<proteinExistence type="inferred from homology"/>
<keyword evidence="5" id="KW-0111">Calcium/phospholipid-binding</keyword>
<evidence type="ECO:0000313" key="7">
    <source>
        <dbReference type="Proteomes" id="UP001176961"/>
    </source>
</evidence>
<dbReference type="PANTHER" id="PTHR10502:SF102">
    <property type="entry name" value="ANNEXIN B11"/>
    <property type="match status" value="1"/>
</dbReference>
<name>A0AA36GUM3_CYLNA</name>
<dbReference type="GO" id="GO:0005737">
    <property type="term" value="C:cytoplasm"/>
    <property type="evidence" value="ECO:0007669"/>
    <property type="project" value="TreeGrafter"/>
</dbReference>
<dbReference type="FunFam" id="1.10.220.10:FF:000002">
    <property type="entry name" value="Annexin"/>
    <property type="match status" value="1"/>
</dbReference>
<evidence type="ECO:0000256" key="4">
    <source>
        <dbReference type="ARBA" id="ARBA00023216"/>
    </source>
</evidence>
<evidence type="ECO:0000256" key="5">
    <source>
        <dbReference type="ARBA" id="ARBA00023302"/>
    </source>
</evidence>
<organism evidence="6 7">
    <name type="scientific">Cylicocyclus nassatus</name>
    <name type="common">Nematode worm</name>
    <dbReference type="NCBI Taxonomy" id="53992"/>
    <lineage>
        <taxon>Eukaryota</taxon>
        <taxon>Metazoa</taxon>
        <taxon>Ecdysozoa</taxon>
        <taxon>Nematoda</taxon>
        <taxon>Chromadorea</taxon>
        <taxon>Rhabditida</taxon>
        <taxon>Rhabditina</taxon>
        <taxon>Rhabditomorpha</taxon>
        <taxon>Strongyloidea</taxon>
        <taxon>Strongylidae</taxon>
        <taxon>Cylicocyclus</taxon>
    </lineage>
</organism>
<dbReference type="InterPro" id="IPR037104">
    <property type="entry name" value="Annexin_sf"/>
</dbReference>
<sequence length="331" mass="37907">MSVTPSIMPISNFHPNQDAAILRKILKAFIFHSRKLFIIICNRCSWQRQEIARTYDLMYGKNLVKKLKSKLSAAGYEEKQRLVLALMQPLAVYQAKQLRKAVQGTSRKSVLIEVMISQNNGQLVEVLRKYEELYSTDLEIDLSRRTSGFLQEGISFSQRPLSSCVTNCVICCRRDETNDTDEKKAAEDALLLYSSAKSLCEHEKCFIDILTSRNYKQLKIIFDEYEKVAHHSIEAAILQDFSGSFCKGLLALVSIVRNRSAYFAKLLHKFIKNHSDGDLVRLLVSRSECDMIDIGREFEILYEKPLKEVIRKNFSGSYKRALIALANGNRT</sequence>
<dbReference type="PANTHER" id="PTHR10502">
    <property type="entry name" value="ANNEXIN"/>
    <property type="match status" value="1"/>
</dbReference>
<dbReference type="GO" id="GO:0005509">
    <property type="term" value="F:calcium ion binding"/>
    <property type="evidence" value="ECO:0007669"/>
    <property type="project" value="InterPro"/>
</dbReference>
<dbReference type="InterPro" id="IPR018502">
    <property type="entry name" value="Annexin_repeat"/>
</dbReference>
<dbReference type="EMBL" id="CATQJL010000223">
    <property type="protein sequence ID" value="CAJ0598660.1"/>
    <property type="molecule type" value="Genomic_DNA"/>
</dbReference>
<dbReference type="GO" id="GO:0005886">
    <property type="term" value="C:plasma membrane"/>
    <property type="evidence" value="ECO:0007669"/>
    <property type="project" value="TreeGrafter"/>
</dbReference>
<comment type="caution">
    <text evidence="6">The sequence shown here is derived from an EMBL/GenBank/DDBJ whole genome shotgun (WGS) entry which is preliminary data.</text>
</comment>
<dbReference type="PRINTS" id="PR00196">
    <property type="entry name" value="ANNEXIN"/>
</dbReference>